<organism evidence="4 5">
    <name type="scientific">Porphyromonas levii</name>
    <dbReference type="NCBI Taxonomy" id="28114"/>
    <lineage>
        <taxon>Bacteria</taxon>
        <taxon>Pseudomonadati</taxon>
        <taxon>Bacteroidota</taxon>
        <taxon>Bacteroidia</taxon>
        <taxon>Bacteroidales</taxon>
        <taxon>Porphyromonadaceae</taxon>
        <taxon>Porphyromonas</taxon>
    </lineage>
</organism>
<name>A0A4Y8WNT4_9PORP</name>
<dbReference type="PROSITE" id="PS51257">
    <property type="entry name" value="PROKAR_LIPOPROTEIN"/>
    <property type="match status" value="1"/>
</dbReference>
<dbReference type="InterPro" id="IPR006664">
    <property type="entry name" value="OMP_bac"/>
</dbReference>
<evidence type="ECO:0000313" key="5">
    <source>
        <dbReference type="Proteomes" id="UP000297225"/>
    </source>
</evidence>
<dbReference type="InterPro" id="IPR006665">
    <property type="entry name" value="OmpA-like"/>
</dbReference>
<keyword evidence="2" id="KW-0472">Membrane</keyword>
<dbReference type="PANTHER" id="PTHR30329:SF21">
    <property type="entry name" value="LIPOPROTEIN YIAD-RELATED"/>
    <property type="match status" value="1"/>
</dbReference>
<comment type="caution">
    <text evidence="4">The sequence shown here is derived from an EMBL/GenBank/DDBJ whole genome shotgun (WGS) entry which is preliminary data.</text>
</comment>
<dbReference type="AlphaFoldDB" id="A0A4Y8WNT4"/>
<dbReference type="SUPFAM" id="SSF103088">
    <property type="entry name" value="OmpA-like"/>
    <property type="match status" value="1"/>
</dbReference>
<proteinExistence type="predicted"/>
<evidence type="ECO:0000256" key="1">
    <source>
        <dbReference type="ARBA" id="ARBA00004442"/>
    </source>
</evidence>
<protein>
    <submittedName>
        <fullName evidence="4">OmpA family protein</fullName>
    </submittedName>
</protein>
<gene>
    <name evidence="4" type="ORF">E4P47_05755</name>
</gene>
<dbReference type="OrthoDB" id="9805336at2"/>
<dbReference type="InterPro" id="IPR036737">
    <property type="entry name" value="OmpA-like_sf"/>
</dbReference>
<keyword evidence="3" id="KW-0998">Cell outer membrane</keyword>
<dbReference type="InterPro" id="IPR050330">
    <property type="entry name" value="Bact_OuterMem_StrucFunc"/>
</dbReference>
<dbReference type="PROSITE" id="PS51123">
    <property type="entry name" value="OMPA_2"/>
    <property type="match status" value="1"/>
</dbReference>
<dbReference type="Gene3D" id="3.30.1330.60">
    <property type="entry name" value="OmpA-like domain"/>
    <property type="match status" value="1"/>
</dbReference>
<dbReference type="CDD" id="cd07185">
    <property type="entry name" value="OmpA_C-like"/>
    <property type="match status" value="1"/>
</dbReference>
<evidence type="ECO:0000256" key="2">
    <source>
        <dbReference type="ARBA" id="ARBA00023136"/>
    </source>
</evidence>
<dbReference type="EMBL" id="SPNC01000077">
    <property type="protein sequence ID" value="TFH94901.1"/>
    <property type="molecule type" value="Genomic_DNA"/>
</dbReference>
<dbReference type="PRINTS" id="PR01021">
    <property type="entry name" value="OMPADOMAIN"/>
</dbReference>
<evidence type="ECO:0000313" key="4">
    <source>
        <dbReference type="EMBL" id="TFH94901.1"/>
    </source>
</evidence>
<keyword evidence="5" id="KW-1185">Reference proteome</keyword>
<dbReference type="Proteomes" id="UP000297225">
    <property type="component" value="Unassembled WGS sequence"/>
</dbReference>
<reference evidence="4 5" key="1">
    <citation type="submission" date="2019-03" db="EMBL/GenBank/DDBJ databases">
        <title>Porphyromonas levii Isolated from the Uterus of Dairy Cows.</title>
        <authorList>
            <person name="Francis A.M."/>
        </authorList>
    </citation>
    <scope>NUCLEOTIDE SEQUENCE [LARGE SCALE GENOMIC DNA]</scope>
    <source>
        <strain evidence="4 5">AF5678</strain>
    </source>
</reference>
<dbReference type="Pfam" id="PF00691">
    <property type="entry name" value="OmpA"/>
    <property type="match status" value="1"/>
</dbReference>
<dbReference type="GO" id="GO:0009279">
    <property type="term" value="C:cell outer membrane"/>
    <property type="evidence" value="ECO:0007669"/>
    <property type="project" value="UniProtKB-SubCell"/>
</dbReference>
<comment type="subcellular location">
    <subcellularLocation>
        <location evidence="1">Cell outer membrane</location>
    </subcellularLocation>
</comment>
<accession>A0A4Y8WNT4</accession>
<dbReference type="PANTHER" id="PTHR30329">
    <property type="entry name" value="STATOR ELEMENT OF FLAGELLAR MOTOR COMPLEX"/>
    <property type="match status" value="1"/>
</dbReference>
<sequence>MKNILFFSLLFVLSSCAVQRPQERDMTMPKHHHTCHIILRYPDASIVGGASLELTEQLDLYYTSNSEENILGDATTAQVCFRTDSITGETIGFLPSDILFAFDEYKLLPSQYVTLDYTISYIKQNSKDGVIQIVGHTDAIGTDEYNLLLSQRRATSVRDYIQSHFGGEVTIQSVIGVGEAQPIAFNDTAENRQKNRRVEIIFKSK</sequence>
<evidence type="ECO:0000256" key="3">
    <source>
        <dbReference type="ARBA" id="ARBA00023237"/>
    </source>
</evidence>